<evidence type="ECO:0000313" key="3">
    <source>
        <dbReference type="Proteomes" id="UP000777774"/>
    </source>
</evidence>
<comment type="caution">
    <text evidence="2">The sequence shown here is derived from an EMBL/GenBank/DDBJ whole genome shotgun (WGS) entry which is preliminary data.</text>
</comment>
<dbReference type="Gene3D" id="1.20.120.520">
    <property type="entry name" value="nmb1532 protein domain like"/>
    <property type="match status" value="1"/>
</dbReference>
<keyword evidence="3" id="KW-1185">Reference proteome</keyword>
<accession>A0ABX1JZ96</accession>
<evidence type="ECO:0000259" key="1">
    <source>
        <dbReference type="Pfam" id="PF01814"/>
    </source>
</evidence>
<dbReference type="RefSeq" id="WP_168678723.1">
    <property type="nucleotide sequence ID" value="NZ_JAAXOY010000187.1"/>
</dbReference>
<dbReference type="InterPro" id="IPR012312">
    <property type="entry name" value="Hemerythrin-like"/>
</dbReference>
<name>A0ABX1JZ96_9CELL</name>
<feature type="domain" description="Hemerythrin-like" evidence="1">
    <location>
        <begin position="15"/>
        <end position="144"/>
    </location>
</feature>
<dbReference type="Pfam" id="PF01814">
    <property type="entry name" value="Hemerythrin"/>
    <property type="match status" value="1"/>
</dbReference>
<sequence length="163" mass="18080">MTTPTPDTDRARALAEELREVHRRLRAALDLALDADPDAPDSPDVDPARDPLLYCWGFCAALEGHHRSEDDHLFPLLLRAHPDLAPVVGQLRQDHRMIDHLLGSLREAIRSGADADERARHLEGVAAIMESHFRFEERRVLPLLDALDPGGVPTPADLYGPLA</sequence>
<organism evidence="2 3">
    <name type="scientific">Cellulomonas septica</name>
    <dbReference type="NCBI Taxonomy" id="285080"/>
    <lineage>
        <taxon>Bacteria</taxon>
        <taxon>Bacillati</taxon>
        <taxon>Actinomycetota</taxon>
        <taxon>Actinomycetes</taxon>
        <taxon>Micrococcales</taxon>
        <taxon>Cellulomonadaceae</taxon>
        <taxon>Cellulomonas</taxon>
    </lineage>
</organism>
<proteinExistence type="predicted"/>
<reference evidence="2 3" key="1">
    <citation type="submission" date="2020-04" db="EMBL/GenBank/DDBJ databases">
        <title>MicrobeNet Type strains.</title>
        <authorList>
            <person name="Nicholson A.C."/>
        </authorList>
    </citation>
    <scope>NUCLEOTIDE SEQUENCE [LARGE SCALE GENOMIC DNA]</scope>
    <source>
        <strain evidence="2 3">ATCC BAA-787</strain>
    </source>
</reference>
<dbReference type="Proteomes" id="UP000777774">
    <property type="component" value="Unassembled WGS sequence"/>
</dbReference>
<gene>
    <name evidence="2" type="ORF">HGA02_08960</name>
</gene>
<evidence type="ECO:0000313" key="2">
    <source>
        <dbReference type="EMBL" id="NKY39653.1"/>
    </source>
</evidence>
<dbReference type="EMBL" id="JAAXOY010000187">
    <property type="protein sequence ID" value="NKY39653.1"/>
    <property type="molecule type" value="Genomic_DNA"/>
</dbReference>
<protein>
    <submittedName>
        <fullName evidence="2">Hemerythrin domain-containing protein</fullName>
    </submittedName>
</protein>